<dbReference type="RefSeq" id="WP_115945777.1">
    <property type="nucleotide sequence ID" value="NZ_QRDL01000002.1"/>
</dbReference>
<name>A0A3D9EWI0_ECTOL</name>
<comment type="caution">
    <text evidence="2">The sequence shown here is derived from an EMBL/GenBank/DDBJ whole genome shotgun (WGS) entry which is preliminary data.</text>
</comment>
<dbReference type="InterPro" id="IPR011008">
    <property type="entry name" value="Dimeric_a/b-barrel"/>
</dbReference>
<dbReference type="PANTHER" id="PTHR37811:SF2">
    <property type="entry name" value="ABM DOMAIN-CONTAINING PROTEIN"/>
    <property type="match status" value="1"/>
</dbReference>
<dbReference type="GO" id="GO:0004497">
    <property type="term" value="F:monooxygenase activity"/>
    <property type="evidence" value="ECO:0007669"/>
    <property type="project" value="UniProtKB-KW"/>
</dbReference>
<dbReference type="AlphaFoldDB" id="A0A3D9EWI0"/>
<dbReference type="InterPro" id="IPR052936">
    <property type="entry name" value="Jasmonate_Hydroxylase-like"/>
</dbReference>
<evidence type="ECO:0000259" key="1">
    <source>
        <dbReference type="PROSITE" id="PS51725"/>
    </source>
</evidence>
<dbReference type="InterPro" id="IPR007138">
    <property type="entry name" value="ABM_dom"/>
</dbReference>
<reference evidence="2 3" key="1">
    <citation type="submission" date="2018-07" db="EMBL/GenBank/DDBJ databases">
        <title>Genome sequencing of rice bacterial endophytes.</title>
        <authorList>
            <person name="Venturi V."/>
        </authorList>
    </citation>
    <scope>NUCLEOTIDE SEQUENCE [LARGE SCALE GENOMIC DNA]</scope>
    <source>
        <strain evidence="2 3">AG1002</strain>
    </source>
</reference>
<proteinExistence type="predicted"/>
<sequence length="118" mass="13049">MKRPELPEDCVVIAFISQRADVDPDYEAMAARMVELAQAQPGFLSMESVRGTDGLGITLSYWTDQAAVAAWGAHPEHRQAQRLGQARWYRWHDTRVMRLLSSRSGPGVTPDGSRPGPG</sequence>
<keyword evidence="2" id="KW-0503">Monooxygenase</keyword>
<evidence type="ECO:0000313" key="3">
    <source>
        <dbReference type="Proteomes" id="UP000256988"/>
    </source>
</evidence>
<dbReference type="Pfam" id="PF03992">
    <property type="entry name" value="ABM"/>
    <property type="match status" value="1"/>
</dbReference>
<keyword evidence="2" id="KW-0560">Oxidoreductase</keyword>
<dbReference type="Proteomes" id="UP000256988">
    <property type="component" value="Unassembled WGS sequence"/>
</dbReference>
<evidence type="ECO:0000313" key="2">
    <source>
        <dbReference type="EMBL" id="RED07241.1"/>
    </source>
</evidence>
<protein>
    <submittedName>
        <fullName evidence="2">Heme-degrading monooxygenase HmoA</fullName>
    </submittedName>
</protein>
<dbReference type="SUPFAM" id="SSF54909">
    <property type="entry name" value="Dimeric alpha+beta barrel"/>
    <property type="match status" value="1"/>
</dbReference>
<dbReference type="EMBL" id="QRDL01000002">
    <property type="protein sequence ID" value="RED07241.1"/>
    <property type="molecule type" value="Genomic_DNA"/>
</dbReference>
<gene>
    <name evidence="2" type="ORF">DFO60_1752</name>
</gene>
<dbReference type="Gene3D" id="3.30.70.100">
    <property type="match status" value="1"/>
</dbReference>
<organism evidence="2 3">
    <name type="scientific">Ectopseudomonas oleovorans</name>
    <name type="common">Pseudomonas oleovorans</name>
    <dbReference type="NCBI Taxonomy" id="301"/>
    <lineage>
        <taxon>Bacteria</taxon>
        <taxon>Pseudomonadati</taxon>
        <taxon>Pseudomonadota</taxon>
        <taxon>Gammaproteobacteria</taxon>
        <taxon>Pseudomonadales</taxon>
        <taxon>Pseudomonadaceae</taxon>
        <taxon>Ectopseudomonas</taxon>
    </lineage>
</organism>
<feature type="domain" description="ABM" evidence="1">
    <location>
        <begin position="10"/>
        <end position="97"/>
    </location>
</feature>
<accession>A0A3D9EWI0</accession>
<dbReference type="PROSITE" id="PS51725">
    <property type="entry name" value="ABM"/>
    <property type="match status" value="1"/>
</dbReference>
<dbReference type="PANTHER" id="PTHR37811">
    <property type="entry name" value="BLL5343 PROTEIN"/>
    <property type="match status" value="1"/>
</dbReference>